<organism evidence="2 3">
    <name type="scientific">Calocera cornea HHB12733</name>
    <dbReference type="NCBI Taxonomy" id="1353952"/>
    <lineage>
        <taxon>Eukaryota</taxon>
        <taxon>Fungi</taxon>
        <taxon>Dikarya</taxon>
        <taxon>Basidiomycota</taxon>
        <taxon>Agaricomycotina</taxon>
        <taxon>Dacrymycetes</taxon>
        <taxon>Dacrymycetales</taxon>
        <taxon>Dacrymycetaceae</taxon>
        <taxon>Calocera</taxon>
    </lineage>
</organism>
<dbReference type="Pfam" id="PF13374">
    <property type="entry name" value="TPR_10"/>
    <property type="match status" value="1"/>
</dbReference>
<feature type="region of interest" description="Disordered" evidence="1">
    <location>
        <begin position="26"/>
        <end position="52"/>
    </location>
</feature>
<dbReference type="Gene3D" id="1.25.40.10">
    <property type="entry name" value="Tetratricopeptide repeat domain"/>
    <property type="match status" value="3"/>
</dbReference>
<proteinExistence type="predicted"/>
<dbReference type="SUPFAM" id="SSF52540">
    <property type="entry name" value="P-loop containing nucleoside triphosphate hydrolases"/>
    <property type="match status" value="1"/>
</dbReference>
<feature type="compositionally biased region" description="Polar residues" evidence="1">
    <location>
        <begin position="33"/>
        <end position="43"/>
    </location>
</feature>
<dbReference type="SMART" id="SM00028">
    <property type="entry name" value="TPR"/>
    <property type="match status" value="10"/>
</dbReference>
<dbReference type="STRING" id="1353952.A0A165F2R4"/>
<dbReference type="InterPro" id="IPR019734">
    <property type="entry name" value="TPR_rpt"/>
</dbReference>
<accession>A0A165F2R4</accession>
<protein>
    <submittedName>
        <fullName evidence="2">TPR-like protein</fullName>
    </submittedName>
</protein>
<dbReference type="InParanoid" id="A0A165F2R4"/>
<dbReference type="SUPFAM" id="SSF48452">
    <property type="entry name" value="TPR-like"/>
    <property type="match status" value="3"/>
</dbReference>
<dbReference type="AlphaFoldDB" id="A0A165F2R4"/>
<name>A0A165F2R4_9BASI</name>
<dbReference type="Proteomes" id="UP000076842">
    <property type="component" value="Unassembled WGS sequence"/>
</dbReference>
<gene>
    <name evidence="2" type="ORF">CALCODRAFT_331480</name>
</gene>
<keyword evidence="3" id="KW-1185">Reference proteome</keyword>
<sequence length="1156" mass="127037">MANANASSSGRRTGVEALRRLLKKRDAEPQQIRMRSTGGSQTAGDGAESSLASDHELRLKDVFERWWSDMGVPVDPVKRKFKETVLSVVGIREEIATMDQDVRDIIDRVSRVTQRVLEKMEAESIPDQASRDAVDMLSRTVHDIEAFVRTPRSRVEECFSTERAEKLAQFSHTLETLRIEFLEARVVHLSQQDTTAYGMQMEIPNTPTSFYGRHELVESIIELLLSDVSRRIPLLGTGGMGKTAVAAAILNDSRIKEKYGERKIFLSCEGITSVEGVIKALAAHFNLPSSTQTLSAIITCLSSAGLCLLVLDNFETVVESIEGSRVTAFLGMMAAVSTLSLILTMRGNGPPDGVIWEDAYRQPLERLSLTSSRDIWSSIAGHDDFKLDELLGRLDGLPLAIRLMARQAQLTQRSPAQLLQDYDVEAIQLLKARGGGKENSLEMTLRLSLECPTMAQEPNALKLLSVLCLLPDGASIDMLREMVPGMRATMAACATALLQVALCWQEKGRLRVLSPIRDFVTDLYPPNPSSLDQTRQYFTRMILGKREHVTLFRQDAVALLSTQFGNLSSFLVYSWNMPDPSSSLASKRHRFPLFRLKRATQAGLHTGLLEVTLEAAYFSYVTYCGDAMRLVQVARRTLKEQHNSAGTAECTYRLGEILRMQNRREEAAQMLGEAKTAFRAMGDWLGAAQCTESLGNVLLMQNRYEDAAQMLGEAKTAFTAVGDRLGAAQCTRSLGDVLQMQDRYEDAAQMLREAKTAFTAIGSRLGAAQCIHSLGNVLRMQNRYEDAAQMLGEAEVTFTAIGDRLGMAQCTRSLGAVLLSQNRYEEAAGALAEAKTAFTAIGDRLGVTHCTRSLGNVLYMQAQYENAAEMFWEAKVAFRAIGDRLGAAQCTRSLGDVLLSQNRYEEAAGAFEEAKTAFTAIGDRLGVTHCTRSLGNVLRMQYRYEDAAQMLGQAKTAFTAIGDRLGVAQCTQSLGDVRQMQSRYEDAAQMLGQAKTAFTAIGNRLGEAQCTKSLGEVLYMQDRYEDAAQMLGEAKATFTAIGNRLGAAQCNRILGDVLYSQGLHEEAIQSLEASKTALEDIGDRLELANCCQLLAYPLLAQGRGVEAERMLVEAVALYESVDNGVWADKCRARLAELRANRASDGPAGRTEGSNVS</sequence>
<dbReference type="EMBL" id="KV423984">
    <property type="protein sequence ID" value="KZT56065.1"/>
    <property type="molecule type" value="Genomic_DNA"/>
</dbReference>
<reference evidence="2 3" key="1">
    <citation type="journal article" date="2016" name="Mol. Biol. Evol.">
        <title>Comparative Genomics of Early-Diverging Mushroom-Forming Fungi Provides Insights into the Origins of Lignocellulose Decay Capabilities.</title>
        <authorList>
            <person name="Nagy L.G."/>
            <person name="Riley R."/>
            <person name="Tritt A."/>
            <person name="Adam C."/>
            <person name="Daum C."/>
            <person name="Floudas D."/>
            <person name="Sun H."/>
            <person name="Yadav J.S."/>
            <person name="Pangilinan J."/>
            <person name="Larsson K.H."/>
            <person name="Matsuura K."/>
            <person name="Barry K."/>
            <person name="Labutti K."/>
            <person name="Kuo R."/>
            <person name="Ohm R.A."/>
            <person name="Bhattacharya S.S."/>
            <person name="Shirouzu T."/>
            <person name="Yoshinaga Y."/>
            <person name="Martin F.M."/>
            <person name="Grigoriev I.V."/>
            <person name="Hibbett D.S."/>
        </authorList>
    </citation>
    <scope>NUCLEOTIDE SEQUENCE [LARGE SCALE GENOMIC DNA]</scope>
    <source>
        <strain evidence="2 3">HHB12733</strain>
    </source>
</reference>
<dbReference type="PANTHER" id="PTHR47691">
    <property type="entry name" value="REGULATOR-RELATED"/>
    <property type="match status" value="1"/>
</dbReference>
<evidence type="ECO:0000256" key="1">
    <source>
        <dbReference type="SAM" id="MobiDB-lite"/>
    </source>
</evidence>
<evidence type="ECO:0000313" key="2">
    <source>
        <dbReference type="EMBL" id="KZT56065.1"/>
    </source>
</evidence>
<dbReference type="OrthoDB" id="431454at2759"/>
<dbReference type="Pfam" id="PF13424">
    <property type="entry name" value="TPR_12"/>
    <property type="match status" value="4"/>
</dbReference>
<dbReference type="InterPro" id="IPR027417">
    <property type="entry name" value="P-loop_NTPase"/>
</dbReference>
<evidence type="ECO:0000313" key="3">
    <source>
        <dbReference type="Proteomes" id="UP000076842"/>
    </source>
</evidence>
<dbReference type="PANTHER" id="PTHR47691:SF3">
    <property type="entry name" value="HTH-TYPE TRANSCRIPTIONAL REGULATOR RV0890C-RELATED"/>
    <property type="match status" value="1"/>
</dbReference>
<dbReference type="InterPro" id="IPR011990">
    <property type="entry name" value="TPR-like_helical_dom_sf"/>
</dbReference>
<dbReference type="Gene3D" id="3.40.50.300">
    <property type="entry name" value="P-loop containing nucleotide triphosphate hydrolases"/>
    <property type="match status" value="1"/>
</dbReference>